<name>A0AAV7UJ47_PLEWA</name>
<organism evidence="2 3">
    <name type="scientific">Pleurodeles waltl</name>
    <name type="common">Iberian ribbed newt</name>
    <dbReference type="NCBI Taxonomy" id="8319"/>
    <lineage>
        <taxon>Eukaryota</taxon>
        <taxon>Metazoa</taxon>
        <taxon>Chordata</taxon>
        <taxon>Craniata</taxon>
        <taxon>Vertebrata</taxon>
        <taxon>Euteleostomi</taxon>
        <taxon>Amphibia</taxon>
        <taxon>Batrachia</taxon>
        <taxon>Caudata</taxon>
        <taxon>Salamandroidea</taxon>
        <taxon>Salamandridae</taxon>
        <taxon>Pleurodelinae</taxon>
        <taxon>Pleurodeles</taxon>
    </lineage>
</organism>
<evidence type="ECO:0000313" key="2">
    <source>
        <dbReference type="EMBL" id="KAJ1189004.1"/>
    </source>
</evidence>
<dbReference type="EMBL" id="JANPWB010000005">
    <property type="protein sequence ID" value="KAJ1189004.1"/>
    <property type="molecule type" value="Genomic_DNA"/>
</dbReference>
<gene>
    <name evidence="2" type="ORF">NDU88_005757</name>
</gene>
<protein>
    <submittedName>
        <fullName evidence="2">Uncharacterized protein</fullName>
    </submittedName>
</protein>
<dbReference type="Proteomes" id="UP001066276">
    <property type="component" value="Chromosome 3_1"/>
</dbReference>
<accession>A0AAV7UJ47</accession>
<keyword evidence="3" id="KW-1185">Reference proteome</keyword>
<comment type="caution">
    <text evidence="2">The sequence shown here is derived from an EMBL/GenBank/DDBJ whole genome shotgun (WGS) entry which is preliminary data.</text>
</comment>
<reference evidence="2" key="1">
    <citation type="journal article" date="2022" name="bioRxiv">
        <title>Sequencing and chromosome-scale assembly of the giantPleurodeles waltlgenome.</title>
        <authorList>
            <person name="Brown T."/>
            <person name="Elewa A."/>
            <person name="Iarovenko S."/>
            <person name="Subramanian E."/>
            <person name="Araus A.J."/>
            <person name="Petzold A."/>
            <person name="Susuki M."/>
            <person name="Suzuki K.-i.T."/>
            <person name="Hayashi T."/>
            <person name="Toyoda A."/>
            <person name="Oliveira C."/>
            <person name="Osipova E."/>
            <person name="Leigh N.D."/>
            <person name="Simon A."/>
            <person name="Yun M.H."/>
        </authorList>
    </citation>
    <scope>NUCLEOTIDE SEQUENCE</scope>
    <source>
        <strain evidence="2">20211129_DDA</strain>
        <tissue evidence="2">Liver</tissue>
    </source>
</reference>
<feature type="region of interest" description="Disordered" evidence="1">
    <location>
        <begin position="36"/>
        <end position="56"/>
    </location>
</feature>
<evidence type="ECO:0000313" key="3">
    <source>
        <dbReference type="Proteomes" id="UP001066276"/>
    </source>
</evidence>
<proteinExistence type="predicted"/>
<sequence>MYAKTHIVMKSTAYEVMDFKRQCDEEKLVKAKKTLKTSRQKIGRHEPVGPGIGPQPRCLALPLSTAEKHLGGVVEAKPARLRRQR</sequence>
<dbReference type="AlphaFoldDB" id="A0AAV7UJ47"/>
<evidence type="ECO:0000256" key="1">
    <source>
        <dbReference type="SAM" id="MobiDB-lite"/>
    </source>
</evidence>